<evidence type="ECO:0000313" key="2">
    <source>
        <dbReference type="EMBL" id="SFJ68686.1"/>
    </source>
</evidence>
<evidence type="ECO:0000259" key="1">
    <source>
        <dbReference type="Pfam" id="PF13439"/>
    </source>
</evidence>
<dbReference type="Pfam" id="PF13439">
    <property type="entry name" value="Glyco_transf_4"/>
    <property type="match status" value="1"/>
</dbReference>
<protein>
    <submittedName>
        <fullName evidence="2">Glycosyltransferase involved in cell wall bisynthesis</fullName>
    </submittedName>
</protein>
<reference evidence="2 3" key="1">
    <citation type="submission" date="2016-10" db="EMBL/GenBank/DDBJ databases">
        <authorList>
            <person name="de Groot N.N."/>
        </authorList>
    </citation>
    <scope>NUCLEOTIDE SEQUENCE [LARGE SCALE GENOMIC DNA]</scope>
    <source>
        <strain evidence="2 3">RK1</strain>
    </source>
</reference>
<accession>A0A1I3TGB4</accession>
<organism evidence="2 3">
    <name type="scientific">Parapedobacter indicus</name>
    <dbReference type="NCBI Taxonomy" id="1477437"/>
    <lineage>
        <taxon>Bacteria</taxon>
        <taxon>Pseudomonadati</taxon>
        <taxon>Bacteroidota</taxon>
        <taxon>Sphingobacteriia</taxon>
        <taxon>Sphingobacteriales</taxon>
        <taxon>Sphingobacteriaceae</taxon>
        <taxon>Parapedobacter</taxon>
    </lineage>
</organism>
<feature type="domain" description="Glycosyltransferase subfamily 4-like N-terminal" evidence="1">
    <location>
        <begin position="16"/>
        <end position="128"/>
    </location>
</feature>
<gene>
    <name evidence="2" type="ORF">SAMN05444682_112123</name>
</gene>
<name>A0A1I3TGB4_9SPHI</name>
<dbReference type="Proteomes" id="UP000198670">
    <property type="component" value="Unassembled WGS sequence"/>
</dbReference>
<dbReference type="InterPro" id="IPR028098">
    <property type="entry name" value="Glyco_trans_4-like_N"/>
</dbReference>
<keyword evidence="3" id="KW-1185">Reference proteome</keyword>
<dbReference type="GO" id="GO:0016757">
    <property type="term" value="F:glycosyltransferase activity"/>
    <property type="evidence" value="ECO:0007669"/>
    <property type="project" value="UniProtKB-ARBA"/>
</dbReference>
<evidence type="ECO:0000313" key="3">
    <source>
        <dbReference type="Proteomes" id="UP000198670"/>
    </source>
</evidence>
<dbReference type="SUPFAM" id="SSF53756">
    <property type="entry name" value="UDP-Glycosyltransferase/glycogen phosphorylase"/>
    <property type="match status" value="1"/>
</dbReference>
<dbReference type="EMBL" id="FOQO01000012">
    <property type="protein sequence ID" value="SFJ68686.1"/>
    <property type="molecule type" value="Genomic_DNA"/>
</dbReference>
<proteinExistence type="predicted"/>
<sequence>MIDRAIRKLYRLFNNGQLPKFRLPFFDRFVEWIIKHHAPDVVIVHEPEFLLYVTSLKEKYGFRLAFNAHEYYPLQFEHKSVWMRTYGLMYADIYRKYLDKVDLMINVCESIAKRCKSEFEKDSIVIPNAAFYRPDIQPRKVGEFPIRLIHHGAAIRSRSLETMINAVAKLGDSYQLDLMLVENEKGYYDELNDLVSKTTNVKMIAPVDFDNIVPFINKYDIGLYSLKPSSYNQEVALPNKLFEYIQARLCLVVSPSVEMSNIVVSNDLGIVSRDYDEGSIAAAIGSLTIERVNHCKEKANIAARKLSAEQYEGLFLNSINSI</sequence>
<keyword evidence="2" id="KW-0808">Transferase</keyword>
<dbReference type="AlphaFoldDB" id="A0A1I3TGB4"/>
<dbReference type="STRING" id="1477437.SAMN05444682_112123"/>
<dbReference type="Gene3D" id="3.40.50.2000">
    <property type="entry name" value="Glycogen Phosphorylase B"/>
    <property type="match status" value="2"/>
</dbReference>